<reference evidence="2" key="1">
    <citation type="submission" date="2014-12" db="EMBL/GenBank/DDBJ databases">
        <title>Insight into the proteome of Arion vulgaris.</title>
        <authorList>
            <person name="Aradska J."/>
            <person name="Bulat T."/>
            <person name="Smidak R."/>
            <person name="Sarate P."/>
            <person name="Gangsoo J."/>
            <person name="Sialana F."/>
            <person name="Bilban M."/>
            <person name="Lubec G."/>
        </authorList>
    </citation>
    <scope>NUCLEOTIDE SEQUENCE</scope>
    <source>
        <tissue evidence="2">Skin</tissue>
    </source>
</reference>
<evidence type="ECO:0000256" key="1">
    <source>
        <dbReference type="SAM" id="MobiDB-lite"/>
    </source>
</evidence>
<feature type="non-terminal residue" evidence="2">
    <location>
        <position position="1"/>
    </location>
</feature>
<dbReference type="EMBL" id="HACG01053241">
    <property type="protein sequence ID" value="CEL00112.1"/>
    <property type="molecule type" value="Transcribed_RNA"/>
</dbReference>
<sequence length="67" mass="7394">RDSYFTSESPNKSNKIDSFDNRFSIPESSSSFTPTSSIPGYATQYHVSGDSYSGNCFLPKQTNIVNS</sequence>
<accession>A0A0B7C4J7</accession>
<name>A0A0B7C4J7_9EUPU</name>
<protein>
    <submittedName>
        <fullName evidence="2">Uncharacterized protein</fullName>
    </submittedName>
</protein>
<evidence type="ECO:0000313" key="2">
    <source>
        <dbReference type="EMBL" id="CEL00112.1"/>
    </source>
</evidence>
<organism evidence="2">
    <name type="scientific">Arion vulgaris</name>
    <dbReference type="NCBI Taxonomy" id="1028688"/>
    <lineage>
        <taxon>Eukaryota</taxon>
        <taxon>Metazoa</taxon>
        <taxon>Spiralia</taxon>
        <taxon>Lophotrochozoa</taxon>
        <taxon>Mollusca</taxon>
        <taxon>Gastropoda</taxon>
        <taxon>Heterobranchia</taxon>
        <taxon>Euthyneura</taxon>
        <taxon>Panpulmonata</taxon>
        <taxon>Eupulmonata</taxon>
        <taxon>Stylommatophora</taxon>
        <taxon>Helicina</taxon>
        <taxon>Arionoidea</taxon>
        <taxon>Arionidae</taxon>
        <taxon>Arion</taxon>
    </lineage>
</organism>
<gene>
    <name evidence="2" type="primary">ORF222889</name>
</gene>
<proteinExistence type="predicted"/>
<feature type="region of interest" description="Disordered" evidence="1">
    <location>
        <begin position="1"/>
        <end position="20"/>
    </location>
</feature>
<feature type="compositionally biased region" description="Polar residues" evidence="1">
    <location>
        <begin position="1"/>
        <end position="13"/>
    </location>
</feature>
<feature type="non-terminal residue" evidence="2">
    <location>
        <position position="67"/>
    </location>
</feature>
<dbReference type="AlphaFoldDB" id="A0A0B7C4J7"/>